<dbReference type="GO" id="GO:0006261">
    <property type="term" value="P:DNA-templated DNA replication"/>
    <property type="evidence" value="ECO:0007669"/>
    <property type="project" value="TreeGrafter"/>
</dbReference>
<feature type="domain" description="AAA+ ATPase" evidence="5">
    <location>
        <begin position="62"/>
        <end position="179"/>
    </location>
</feature>
<dbReference type="InterPro" id="IPR027417">
    <property type="entry name" value="P-loop_NTPase"/>
</dbReference>
<reference evidence="6" key="1">
    <citation type="submission" date="2020-05" db="EMBL/GenBank/DDBJ databases">
        <authorList>
            <person name="Chiriac C."/>
            <person name="Salcher M."/>
            <person name="Ghai R."/>
            <person name="Kavagutti S V."/>
        </authorList>
    </citation>
    <scope>NUCLEOTIDE SEQUENCE</scope>
</reference>
<gene>
    <name evidence="6" type="ORF">UFOPK3674_00215</name>
</gene>
<dbReference type="Pfam" id="PF12002">
    <property type="entry name" value="MgsA_C"/>
    <property type="match status" value="1"/>
</dbReference>
<evidence type="ECO:0000256" key="2">
    <source>
        <dbReference type="ARBA" id="ARBA00022741"/>
    </source>
</evidence>
<comment type="similarity">
    <text evidence="1">Belongs to the AAA ATPase family. RarA/MGS1/WRNIP1 subfamily.</text>
</comment>
<evidence type="ECO:0000256" key="3">
    <source>
        <dbReference type="ARBA" id="ARBA00022840"/>
    </source>
</evidence>
<dbReference type="GO" id="GO:0005524">
    <property type="term" value="F:ATP binding"/>
    <property type="evidence" value="ECO:0007669"/>
    <property type="project" value="UniProtKB-KW"/>
</dbReference>
<dbReference type="SUPFAM" id="SSF48019">
    <property type="entry name" value="post-AAA+ oligomerization domain-like"/>
    <property type="match status" value="1"/>
</dbReference>
<dbReference type="InterPro" id="IPR003959">
    <property type="entry name" value="ATPase_AAA_core"/>
</dbReference>
<feature type="region of interest" description="Disordered" evidence="4">
    <location>
        <begin position="1"/>
        <end position="26"/>
    </location>
</feature>
<evidence type="ECO:0000256" key="4">
    <source>
        <dbReference type="SAM" id="MobiDB-lite"/>
    </source>
</evidence>
<dbReference type="AlphaFoldDB" id="A0A6J7HF16"/>
<dbReference type="Gene3D" id="1.10.8.60">
    <property type="match status" value="1"/>
</dbReference>
<dbReference type="GO" id="GO:0003677">
    <property type="term" value="F:DNA binding"/>
    <property type="evidence" value="ECO:0007669"/>
    <property type="project" value="InterPro"/>
</dbReference>
<protein>
    <submittedName>
        <fullName evidence="6">Unannotated protein</fullName>
    </submittedName>
</protein>
<keyword evidence="3" id="KW-0067">ATP-binding</keyword>
<name>A0A6J7HF16_9ZZZZ</name>
<dbReference type="GO" id="GO:0008047">
    <property type="term" value="F:enzyme activator activity"/>
    <property type="evidence" value="ECO:0007669"/>
    <property type="project" value="TreeGrafter"/>
</dbReference>
<dbReference type="SUPFAM" id="SSF52540">
    <property type="entry name" value="P-loop containing nucleoside triphosphate hydrolases"/>
    <property type="match status" value="1"/>
</dbReference>
<dbReference type="PANTHER" id="PTHR13779">
    <property type="entry name" value="WERNER HELICASE-INTERACTING PROTEIN 1 FAMILY MEMBER"/>
    <property type="match status" value="1"/>
</dbReference>
<organism evidence="6">
    <name type="scientific">freshwater metagenome</name>
    <dbReference type="NCBI Taxonomy" id="449393"/>
    <lineage>
        <taxon>unclassified sequences</taxon>
        <taxon>metagenomes</taxon>
        <taxon>ecological metagenomes</taxon>
    </lineage>
</organism>
<dbReference type="InterPro" id="IPR051314">
    <property type="entry name" value="AAA_ATPase_RarA/MGS1/WRNIP1"/>
</dbReference>
<dbReference type="FunFam" id="1.20.272.10:FF:000001">
    <property type="entry name" value="Putative AAA family ATPase"/>
    <property type="match status" value="1"/>
</dbReference>
<keyword evidence="2" id="KW-0547">Nucleotide-binding</keyword>
<dbReference type="GO" id="GO:0016887">
    <property type="term" value="F:ATP hydrolysis activity"/>
    <property type="evidence" value="ECO:0007669"/>
    <property type="project" value="InterPro"/>
</dbReference>
<dbReference type="Pfam" id="PF16193">
    <property type="entry name" value="AAA_assoc_2"/>
    <property type="match status" value="1"/>
</dbReference>
<evidence type="ECO:0000259" key="5">
    <source>
        <dbReference type="SMART" id="SM00382"/>
    </source>
</evidence>
<dbReference type="Gene3D" id="1.20.272.10">
    <property type="match status" value="1"/>
</dbReference>
<dbReference type="InterPro" id="IPR008921">
    <property type="entry name" value="DNA_pol3_clamp-load_cplx_C"/>
</dbReference>
<dbReference type="Gene3D" id="1.10.3710.10">
    <property type="entry name" value="DNA polymerase III clamp loader subunits, C-terminal domain"/>
    <property type="match status" value="1"/>
</dbReference>
<proteinExistence type="inferred from homology"/>
<feature type="region of interest" description="Disordered" evidence="4">
    <location>
        <begin position="367"/>
        <end position="411"/>
    </location>
</feature>
<dbReference type="InterPro" id="IPR032423">
    <property type="entry name" value="AAA_assoc_2"/>
</dbReference>
<accession>A0A6J7HF16</accession>
<dbReference type="CDD" id="cd00009">
    <property type="entry name" value="AAA"/>
    <property type="match status" value="1"/>
</dbReference>
<dbReference type="SMART" id="SM00382">
    <property type="entry name" value="AAA"/>
    <property type="match status" value="1"/>
</dbReference>
<dbReference type="Gene3D" id="3.40.50.300">
    <property type="entry name" value="P-loop containing nucleotide triphosphate hydrolases"/>
    <property type="match status" value="1"/>
</dbReference>
<dbReference type="EMBL" id="CAFBMX010000001">
    <property type="protein sequence ID" value="CAB4915573.1"/>
    <property type="molecule type" value="Genomic_DNA"/>
</dbReference>
<dbReference type="InterPro" id="IPR021886">
    <property type="entry name" value="MgsA_C"/>
</dbReference>
<dbReference type="GO" id="GO:0000731">
    <property type="term" value="P:DNA synthesis involved in DNA repair"/>
    <property type="evidence" value="ECO:0007669"/>
    <property type="project" value="TreeGrafter"/>
</dbReference>
<evidence type="ECO:0000313" key="6">
    <source>
        <dbReference type="EMBL" id="CAB4915573.1"/>
    </source>
</evidence>
<dbReference type="PANTHER" id="PTHR13779:SF7">
    <property type="entry name" value="ATPASE WRNIP1"/>
    <property type="match status" value="1"/>
</dbReference>
<dbReference type="Pfam" id="PF00004">
    <property type="entry name" value="AAA"/>
    <property type="match status" value="1"/>
</dbReference>
<dbReference type="FunFam" id="3.40.50.300:FF:000345">
    <property type="entry name" value="AAA family ATPase"/>
    <property type="match status" value="1"/>
</dbReference>
<evidence type="ECO:0000256" key="1">
    <source>
        <dbReference type="ARBA" id="ARBA00008959"/>
    </source>
</evidence>
<dbReference type="GO" id="GO:0017116">
    <property type="term" value="F:single-stranded DNA helicase activity"/>
    <property type="evidence" value="ECO:0007669"/>
    <property type="project" value="TreeGrafter"/>
</dbReference>
<dbReference type="InterPro" id="IPR003593">
    <property type="entry name" value="AAA+_ATPase"/>
</dbReference>
<sequence length="441" mass="47458">MDQLFDASEGERAARPQAPGSVPRDQAPLAARLRPARLEDVVGQRHLLDEGMALRIAIERGRPHSMLLHGPPGTGKTTLARIVAASADATFEELSAVEAGRAEVRGVLERASHRLAGHGGRTVLFLDEIHRFNKAQQDVLLPAVEEGLVVLIGATTENPYFEVNAALLSRTQVYELHELSADDLEVLLRRAVDQGATGGHAVEDAALSFLADRSHGDARTALQALELAAATAPEGAPITLEAAEDALQRRALRYDRAGDLHYDTISAWIKATRGSDPDASLYYLAVMLEGGEDPRFIARRMVILASEDIGNADPTALTVAVAAAHAVDHVGMPEAAYALSQAAIHLSLAPKSKEAYHALNRARRDVRERGALAPPPHLRPGARSASADGEGYDDPHAHPGHLSPQQLMPDALVGERFYRPDGQEAEFAARLELIRAARERD</sequence>